<evidence type="ECO:0000313" key="2">
    <source>
        <dbReference type="Proteomes" id="UP001501599"/>
    </source>
</evidence>
<proteinExistence type="predicted"/>
<sequence>MSTSGAVRAIRERAMGRMRAEQDPAKAVAYALAGLWDAVEVLSLALDDVEHVDAEARAELEHLVRSLPARLASVDDEGLATAAVAEHLAEVLSLRTRAHRVEATPPDQPGRRRCGA</sequence>
<reference evidence="2" key="1">
    <citation type="journal article" date="2019" name="Int. J. Syst. Evol. Microbiol.">
        <title>The Global Catalogue of Microorganisms (GCM) 10K type strain sequencing project: providing services to taxonomists for standard genome sequencing and annotation.</title>
        <authorList>
            <consortium name="The Broad Institute Genomics Platform"/>
            <consortium name="The Broad Institute Genome Sequencing Center for Infectious Disease"/>
            <person name="Wu L."/>
            <person name="Ma J."/>
        </authorList>
    </citation>
    <scope>NUCLEOTIDE SEQUENCE [LARGE SCALE GENOMIC DNA]</scope>
    <source>
        <strain evidence="2">JCM 16026</strain>
    </source>
</reference>
<gene>
    <name evidence="1" type="ORF">GCM10009846_08930</name>
</gene>
<keyword evidence="2" id="KW-1185">Reference proteome</keyword>
<accession>A0ABP5MC75</accession>
<comment type="caution">
    <text evidence="1">The sequence shown here is derived from an EMBL/GenBank/DDBJ whole genome shotgun (WGS) entry which is preliminary data.</text>
</comment>
<name>A0ABP5MC75_9MICO</name>
<organism evidence="1 2">
    <name type="scientific">Agrococcus versicolor</name>
    <dbReference type="NCBI Taxonomy" id="501482"/>
    <lineage>
        <taxon>Bacteria</taxon>
        <taxon>Bacillati</taxon>
        <taxon>Actinomycetota</taxon>
        <taxon>Actinomycetes</taxon>
        <taxon>Micrococcales</taxon>
        <taxon>Microbacteriaceae</taxon>
        <taxon>Agrococcus</taxon>
    </lineage>
</organism>
<dbReference type="EMBL" id="BAAAQT010000005">
    <property type="protein sequence ID" value="GAA2172146.1"/>
    <property type="molecule type" value="Genomic_DNA"/>
</dbReference>
<evidence type="ECO:0000313" key="1">
    <source>
        <dbReference type="EMBL" id="GAA2172146.1"/>
    </source>
</evidence>
<protein>
    <submittedName>
        <fullName evidence="1">Uncharacterized protein</fullName>
    </submittedName>
</protein>
<dbReference type="Proteomes" id="UP001501599">
    <property type="component" value="Unassembled WGS sequence"/>
</dbReference>
<dbReference type="RefSeq" id="WP_344340813.1">
    <property type="nucleotide sequence ID" value="NZ_BAAAQT010000005.1"/>
</dbReference>